<dbReference type="SUPFAM" id="SSF52821">
    <property type="entry name" value="Rhodanese/Cell cycle control phosphatase"/>
    <property type="match status" value="1"/>
</dbReference>
<protein>
    <submittedName>
        <fullName evidence="2">Rhodanese-like domain-containing protein</fullName>
    </submittedName>
</protein>
<evidence type="ECO:0000313" key="2">
    <source>
        <dbReference type="EMBL" id="TQE94023.1"/>
    </source>
</evidence>
<dbReference type="OrthoDB" id="9800872at2"/>
<dbReference type="InterPro" id="IPR001307">
    <property type="entry name" value="Thiosulphate_STrfase_CS"/>
</dbReference>
<comment type="caution">
    <text evidence="2">The sequence shown here is derived from an EMBL/GenBank/DDBJ whole genome shotgun (WGS) entry which is preliminary data.</text>
</comment>
<reference evidence="2 3" key="1">
    <citation type="submission" date="2019-06" db="EMBL/GenBank/DDBJ databases">
        <title>Genome sequence of Litorilinea aerophila BAA-2444.</title>
        <authorList>
            <person name="Maclea K.S."/>
            <person name="Maurais E.G."/>
            <person name="Iannazzi L.C."/>
        </authorList>
    </citation>
    <scope>NUCLEOTIDE SEQUENCE [LARGE SCALE GENOMIC DNA]</scope>
    <source>
        <strain evidence="2 3">ATCC BAA-2444</strain>
    </source>
</reference>
<organism evidence="2 3">
    <name type="scientific">Litorilinea aerophila</name>
    <dbReference type="NCBI Taxonomy" id="1204385"/>
    <lineage>
        <taxon>Bacteria</taxon>
        <taxon>Bacillati</taxon>
        <taxon>Chloroflexota</taxon>
        <taxon>Caldilineae</taxon>
        <taxon>Caldilineales</taxon>
        <taxon>Caldilineaceae</taxon>
        <taxon>Litorilinea</taxon>
    </lineage>
</organism>
<dbReference type="Proteomes" id="UP000317371">
    <property type="component" value="Unassembled WGS sequence"/>
</dbReference>
<proteinExistence type="predicted"/>
<dbReference type="PROSITE" id="PS00380">
    <property type="entry name" value="RHODANESE_1"/>
    <property type="match status" value="1"/>
</dbReference>
<feature type="domain" description="Rhodanese" evidence="1">
    <location>
        <begin position="17"/>
        <end position="64"/>
    </location>
</feature>
<gene>
    <name evidence="2" type="ORF">FKZ61_18790</name>
</gene>
<dbReference type="PANTHER" id="PTHR43031">
    <property type="entry name" value="FAD-DEPENDENT OXIDOREDUCTASE"/>
    <property type="match status" value="1"/>
</dbReference>
<name>A0A540VD56_9CHLR</name>
<dbReference type="AlphaFoldDB" id="A0A540VD56"/>
<keyword evidence="3" id="KW-1185">Reference proteome</keyword>
<dbReference type="InterPro" id="IPR050229">
    <property type="entry name" value="GlpE_sulfurtransferase"/>
</dbReference>
<dbReference type="PROSITE" id="PS50206">
    <property type="entry name" value="RHODANESE_3"/>
    <property type="match status" value="1"/>
</dbReference>
<sequence>MGDEFISPQALRRLLDTAQPPTVIDVRDDAEYAAGHIPGARHIPADQLARQLGQIPHDRPVVPY</sequence>
<evidence type="ECO:0000259" key="1">
    <source>
        <dbReference type="PROSITE" id="PS50206"/>
    </source>
</evidence>
<accession>A0A540VD56</accession>
<dbReference type="InterPro" id="IPR001763">
    <property type="entry name" value="Rhodanese-like_dom"/>
</dbReference>
<dbReference type="RefSeq" id="WP_141611707.1">
    <property type="nucleotide sequence ID" value="NZ_VIGC02000029.1"/>
</dbReference>
<dbReference type="Gene3D" id="3.40.250.10">
    <property type="entry name" value="Rhodanese-like domain"/>
    <property type="match status" value="1"/>
</dbReference>
<dbReference type="InParanoid" id="A0A540VD56"/>
<dbReference type="EMBL" id="VIGC01000029">
    <property type="protein sequence ID" value="TQE94023.1"/>
    <property type="molecule type" value="Genomic_DNA"/>
</dbReference>
<dbReference type="InterPro" id="IPR036873">
    <property type="entry name" value="Rhodanese-like_dom_sf"/>
</dbReference>
<dbReference type="PANTHER" id="PTHR43031:SF1">
    <property type="entry name" value="PYRIDINE NUCLEOTIDE-DISULPHIDE OXIDOREDUCTASE"/>
    <property type="match status" value="1"/>
</dbReference>
<dbReference type="CDD" id="cd00158">
    <property type="entry name" value="RHOD"/>
    <property type="match status" value="1"/>
</dbReference>
<dbReference type="Pfam" id="PF00581">
    <property type="entry name" value="Rhodanese"/>
    <property type="match status" value="1"/>
</dbReference>
<evidence type="ECO:0000313" key="3">
    <source>
        <dbReference type="Proteomes" id="UP000317371"/>
    </source>
</evidence>
<dbReference type="GO" id="GO:0004792">
    <property type="term" value="F:thiosulfate-cyanide sulfurtransferase activity"/>
    <property type="evidence" value="ECO:0007669"/>
    <property type="project" value="InterPro"/>
</dbReference>